<evidence type="ECO:0000313" key="2">
    <source>
        <dbReference type="Proteomes" id="UP000285610"/>
    </source>
</evidence>
<dbReference type="AlphaFoldDB" id="A0A415S799"/>
<name>A0A415S799_MEDGN</name>
<accession>A0A415S799</accession>
<comment type="caution">
    <text evidence="1">The sequence shown here is derived from an EMBL/GenBank/DDBJ whole genome shotgun (WGS) entry which is preliminary data.</text>
</comment>
<dbReference type="EMBL" id="QRQE01000035">
    <property type="protein sequence ID" value="RHM72767.1"/>
    <property type="molecule type" value="Genomic_DNA"/>
</dbReference>
<gene>
    <name evidence="1" type="ORF">DWZ50_13215</name>
</gene>
<organism evidence="1 2">
    <name type="scientific">Mediterraneibacter gnavus</name>
    <name type="common">Ruminococcus gnavus</name>
    <dbReference type="NCBI Taxonomy" id="33038"/>
    <lineage>
        <taxon>Bacteria</taxon>
        <taxon>Bacillati</taxon>
        <taxon>Bacillota</taxon>
        <taxon>Clostridia</taxon>
        <taxon>Lachnospirales</taxon>
        <taxon>Lachnospiraceae</taxon>
        <taxon>Mediterraneibacter</taxon>
    </lineage>
</organism>
<dbReference type="Proteomes" id="UP000285610">
    <property type="component" value="Unassembled WGS sequence"/>
</dbReference>
<proteinExistence type="predicted"/>
<evidence type="ECO:0000313" key="1">
    <source>
        <dbReference type="EMBL" id="RHM72767.1"/>
    </source>
</evidence>
<sequence length="47" mass="5605">MDKHVFKLLVILNSCVLLNIIKTANVTCSWIFYQSEVEENLKKFRKF</sequence>
<dbReference type="RefSeq" id="WP_118444961.1">
    <property type="nucleotide sequence ID" value="NZ_JBCPGC010000037.1"/>
</dbReference>
<protein>
    <submittedName>
        <fullName evidence="1">Cyclic lactone autoinducer peptide</fullName>
    </submittedName>
</protein>
<dbReference type="InterPro" id="IPR009229">
    <property type="entry name" value="AgrD"/>
</dbReference>
<reference evidence="1 2" key="1">
    <citation type="submission" date="2018-08" db="EMBL/GenBank/DDBJ databases">
        <title>A genome reference for cultivated species of the human gut microbiota.</title>
        <authorList>
            <person name="Zou Y."/>
            <person name="Xue W."/>
            <person name="Luo G."/>
        </authorList>
    </citation>
    <scope>NUCLEOTIDE SEQUENCE [LARGE SCALE GENOMIC DNA]</scope>
    <source>
        <strain evidence="1 2">AF33-12</strain>
    </source>
</reference>
<dbReference type="NCBIfam" id="TIGR04223">
    <property type="entry name" value="quorum_AgrD"/>
    <property type="match status" value="1"/>
</dbReference>